<reference evidence="10 11" key="1">
    <citation type="journal article" date="2016" name="Environ. Microbiol.">
        <title>Genomic resolution of a cold subsurface aquifer community provides metabolic insights for novel microbes adapted to high CO concentrations.</title>
        <authorList>
            <person name="Probst A.J."/>
            <person name="Castelle C.J."/>
            <person name="Singh A."/>
            <person name="Brown C.T."/>
            <person name="Anantharaman K."/>
            <person name="Sharon I."/>
            <person name="Hug L.A."/>
            <person name="Burstein D."/>
            <person name="Emerson J.B."/>
            <person name="Thomas B.C."/>
            <person name="Banfield J.F."/>
        </authorList>
    </citation>
    <scope>NUCLEOTIDE SEQUENCE [LARGE SCALE GENOMIC DNA]</scope>
    <source>
        <strain evidence="10">CG2_30_40_21</strain>
    </source>
</reference>
<name>A0A1J5E0D0_9BACT</name>
<dbReference type="InterPro" id="IPR016454">
    <property type="entry name" value="Cysteine_dSase"/>
</dbReference>
<evidence type="ECO:0000256" key="4">
    <source>
        <dbReference type="ARBA" id="ARBA00022723"/>
    </source>
</evidence>
<keyword evidence="7" id="KW-0411">Iron-sulfur</keyword>
<keyword evidence="3" id="KW-0808">Transferase</keyword>
<dbReference type="EMBL" id="MNYI01000233">
    <property type="protein sequence ID" value="OIP36766.1"/>
    <property type="molecule type" value="Genomic_DNA"/>
</dbReference>
<dbReference type="Gene3D" id="3.40.640.10">
    <property type="entry name" value="Type I PLP-dependent aspartate aminotransferase-like (Major domain)"/>
    <property type="match status" value="1"/>
</dbReference>
<dbReference type="Gene3D" id="1.10.260.50">
    <property type="match status" value="1"/>
</dbReference>
<dbReference type="SUPFAM" id="SSF53383">
    <property type="entry name" value="PLP-dependent transferases"/>
    <property type="match status" value="1"/>
</dbReference>
<dbReference type="InterPro" id="IPR015421">
    <property type="entry name" value="PyrdxlP-dep_Trfase_major"/>
</dbReference>
<gene>
    <name evidence="10" type="ORF">AUJ95_09080</name>
</gene>
<proteinExistence type="inferred from homology"/>
<evidence type="ECO:0000256" key="1">
    <source>
        <dbReference type="ARBA" id="ARBA00001933"/>
    </source>
</evidence>
<keyword evidence="6" id="KW-0408">Iron</keyword>
<dbReference type="Proteomes" id="UP000183085">
    <property type="component" value="Unassembled WGS sequence"/>
</dbReference>
<evidence type="ECO:0000313" key="10">
    <source>
        <dbReference type="EMBL" id="OIP36766.1"/>
    </source>
</evidence>
<sequence>MDVYFDHISTTRMDARVLEEMLPFLRENFGNPSNQHHIGQVARKGIGQAREQVARLIGCLNSDEIIFTSSGTEANNLALKGVVLANQKKGKHIIVSSIEHFSVLHVAKSMEKMGFEVTYLPVDNYGLINPQVVEGAIRTDTVLVSIQLANPEVGTIQPIEAISEITRAKGVLFHTDAVAAVGNLIVDVERLGVDLLSLSGHQFYGPKGSAALFVRQGTRVTPLIEGGIQERGRRAGTENVPEIVGLGKASEIAMQEVNSWSSHILRLRQRFWEGITKRIAHVSLNGHPDLRLSGNLNIGIEFVEGESMLILLDMEGIVASSGSACTSQALKSSHVLKAMGVEPVKAHGSLLFSLGKENTEEEIDYVLEKLPPIVKRLRAMSPLYKEKEEGDV</sequence>
<evidence type="ECO:0000256" key="6">
    <source>
        <dbReference type="ARBA" id="ARBA00023004"/>
    </source>
</evidence>
<evidence type="ECO:0000259" key="9">
    <source>
        <dbReference type="Pfam" id="PF00266"/>
    </source>
</evidence>
<dbReference type="PIRSF" id="PIRSF005572">
    <property type="entry name" value="NifS"/>
    <property type="match status" value="1"/>
</dbReference>
<dbReference type="InterPro" id="IPR000192">
    <property type="entry name" value="Aminotrans_V_dom"/>
</dbReference>
<dbReference type="STRING" id="1817895.AUJ95_09080"/>
<evidence type="ECO:0000313" key="11">
    <source>
        <dbReference type="Proteomes" id="UP000183085"/>
    </source>
</evidence>
<dbReference type="GO" id="GO:0046872">
    <property type="term" value="F:metal ion binding"/>
    <property type="evidence" value="ECO:0007669"/>
    <property type="project" value="UniProtKB-KW"/>
</dbReference>
<accession>A0A1J5E0D0</accession>
<dbReference type="InterPro" id="IPR015424">
    <property type="entry name" value="PyrdxlP-dep_Trfase"/>
</dbReference>
<evidence type="ECO:0000256" key="3">
    <source>
        <dbReference type="ARBA" id="ARBA00022679"/>
    </source>
</evidence>
<dbReference type="GO" id="GO:0031071">
    <property type="term" value="F:cysteine desulfurase activity"/>
    <property type="evidence" value="ECO:0007669"/>
    <property type="project" value="UniProtKB-EC"/>
</dbReference>
<keyword evidence="5" id="KW-0663">Pyridoxal phosphate</keyword>
<evidence type="ECO:0000256" key="8">
    <source>
        <dbReference type="ARBA" id="ARBA00050776"/>
    </source>
</evidence>
<dbReference type="Pfam" id="PF00266">
    <property type="entry name" value="Aminotran_5"/>
    <property type="match status" value="1"/>
</dbReference>
<comment type="catalytic activity">
    <reaction evidence="8">
        <text>(sulfur carrier)-H + L-cysteine = (sulfur carrier)-SH + L-alanine</text>
        <dbReference type="Rhea" id="RHEA:43892"/>
        <dbReference type="Rhea" id="RHEA-COMP:14737"/>
        <dbReference type="Rhea" id="RHEA-COMP:14739"/>
        <dbReference type="ChEBI" id="CHEBI:29917"/>
        <dbReference type="ChEBI" id="CHEBI:35235"/>
        <dbReference type="ChEBI" id="CHEBI:57972"/>
        <dbReference type="ChEBI" id="CHEBI:64428"/>
        <dbReference type="EC" id="2.8.1.7"/>
    </reaction>
</comment>
<comment type="cofactor">
    <cofactor evidence="1">
        <name>pyridoxal 5'-phosphate</name>
        <dbReference type="ChEBI" id="CHEBI:597326"/>
    </cofactor>
</comment>
<organism evidence="10 11">
    <name type="scientific">Candidatus Desantisbacteria bacterium CG2_30_40_21</name>
    <dbReference type="NCBI Taxonomy" id="1817895"/>
    <lineage>
        <taxon>Bacteria</taxon>
        <taxon>Candidatus Desantisiibacteriota</taxon>
    </lineage>
</organism>
<evidence type="ECO:0000256" key="2">
    <source>
        <dbReference type="ARBA" id="ARBA00006490"/>
    </source>
</evidence>
<evidence type="ECO:0000256" key="7">
    <source>
        <dbReference type="ARBA" id="ARBA00023014"/>
    </source>
</evidence>
<dbReference type="GO" id="GO:0051536">
    <property type="term" value="F:iron-sulfur cluster binding"/>
    <property type="evidence" value="ECO:0007669"/>
    <property type="project" value="UniProtKB-KW"/>
</dbReference>
<keyword evidence="4" id="KW-0479">Metal-binding</keyword>
<evidence type="ECO:0000256" key="5">
    <source>
        <dbReference type="ARBA" id="ARBA00022898"/>
    </source>
</evidence>
<comment type="similarity">
    <text evidence="2">Belongs to the class-V pyridoxal-phosphate-dependent aminotransferase family. NifS/IscS subfamily.</text>
</comment>
<feature type="domain" description="Aminotransferase class V" evidence="9">
    <location>
        <begin position="3"/>
        <end position="366"/>
    </location>
</feature>
<dbReference type="PANTHER" id="PTHR11601">
    <property type="entry name" value="CYSTEINE DESULFURYLASE FAMILY MEMBER"/>
    <property type="match status" value="1"/>
</dbReference>
<dbReference type="AlphaFoldDB" id="A0A1J5E0D0"/>
<dbReference type="Gene3D" id="3.90.1150.10">
    <property type="entry name" value="Aspartate Aminotransferase, domain 1"/>
    <property type="match status" value="1"/>
</dbReference>
<dbReference type="FunFam" id="3.40.640.10:FF:000084">
    <property type="entry name" value="IscS-like cysteine desulfurase"/>
    <property type="match status" value="1"/>
</dbReference>
<protein>
    <submittedName>
        <fullName evidence="10">Cysteine desulfurase NifS</fullName>
    </submittedName>
</protein>
<dbReference type="InterPro" id="IPR015422">
    <property type="entry name" value="PyrdxlP-dep_Trfase_small"/>
</dbReference>
<comment type="caution">
    <text evidence="10">The sequence shown here is derived from an EMBL/GenBank/DDBJ whole genome shotgun (WGS) entry which is preliminary data.</text>
</comment>
<dbReference type="PANTHER" id="PTHR11601:SF34">
    <property type="entry name" value="CYSTEINE DESULFURASE"/>
    <property type="match status" value="1"/>
</dbReference>